<dbReference type="EMBL" id="CCBB010000001">
    <property type="protein sequence ID" value="CDO06120.1"/>
    <property type="molecule type" value="Genomic_DNA"/>
</dbReference>
<dbReference type="Proteomes" id="UP000028870">
    <property type="component" value="Unassembled WGS sequence"/>
</dbReference>
<dbReference type="eggNOG" id="ENOG50349ST">
    <property type="taxonomic scope" value="Bacteria"/>
</dbReference>
<organism evidence="1 2">
    <name type="scientific">Mycolicibacterium cosmeticum</name>
    <dbReference type="NCBI Taxonomy" id="258533"/>
    <lineage>
        <taxon>Bacteria</taxon>
        <taxon>Bacillati</taxon>
        <taxon>Actinomycetota</taxon>
        <taxon>Actinomycetes</taxon>
        <taxon>Mycobacteriales</taxon>
        <taxon>Mycobacteriaceae</taxon>
        <taxon>Mycolicibacterium</taxon>
    </lineage>
</organism>
<reference evidence="1" key="2">
    <citation type="submission" date="2014-03" db="EMBL/GenBank/DDBJ databases">
        <authorList>
            <person name="Urmite Genomes"/>
        </authorList>
    </citation>
    <scope>NUCLEOTIDE SEQUENCE</scope>
    <source>
        <strain evidence="1">DSM 44829</strain>
    </source>
</reference>
<proteinExistence type="predicted"/>
<name>W9BHL6_MYCCO</name>
<protein>
    <submittedName>
        <fullName evidence="1">Uncharacterized protein</fullName>
    </submittedName>
</protein>
<keyword evidence="2" id="KW-1185">Reference proteome</keyword>
<sequence>MVRVDVDPFGQLTPARLVEGLATLRALGVDVVATDLAALPAGRRQIEVLLTGVHAEVLTDEAVTLCSKAFGTRPVAGVLTFVSRGTDDDAHGVLAGFGLTGRVHRLPGGQGWDIVEVTLRRADMERIPESRIHTALEASLNSEVRILLE</sequence>
<evidence type="ECO:0000313" key="2">
    <source>
        <dbReference type="Proteomes" id="UP000028870"/>
    </source>
</evidence>
<dbReference type="STRING" id="258533.BN977_00902"/>
<dbReference type="AlphaFoldDB" id="W9BHL6"/>
<reference evidence="1" key="1">
    <citation type="submission" date="2014-03" db="EMBL/GenBank/DDBJ databases">
        <title>Draft Genome Sequence of Mycobacterium cosmeticum DSM 44829.</title>
        <authorList>
            <person name="Croce O."/>
            <person name="Robert C."/>
            <person name="Raoult D."/>
            <person name="Drancourt M."/>
        </authorList>
    </citation>
    <scope>NUCLEOTIDE SEQUENCE [LARGE SCALE GENOMIC DNA]</scope>
    <source>
        <strain evidence="1">DSM 44829</strain>
    </source>
</reference>
<comment type="caution">
    <text evidence="1">The sequence shown here is derived from an EMBL/GenBank/DDBJ whole genome shotgun (WGS) entry which is preliminary data.</text>
</comment>
<accession>W9BHL6</accession>
<evidence type="ECO:0000313" key="1">
    <source>
        <dbReference type="EMBL" id="CDO06120.1"/>
    </source>
</evidence>
<gene>
    <name evidence="1" type="ORF">BN977_00902</name>
</gene>